<reference evidence="3 4" key="1">
    <citation type="submission" date="2019-12" db="EMBL/GenBank/DDBJ databases">
        <title>Genomic-based taxomic classification of the family Erythrobacteraceae.</title>
        <authorList>
            <person name="Xu L."/>
        </authorList>
    </citation>
    <scope>NUCLEOTIDE SEQUENCE [LARGE SCALE GENOMIC DNA]</scope>
    <source>
        <strain evidence="3 4">KCTC 52259</strain>
    </source>
</reference>
<comment type="caution">
    <text evidence="3">The sequence shown here is derived from an EMBL/GenBank/DDBJ whole genome shotgun (WGS) entry which is preliminary data.</text>
</comment>
<evidence type="ECO:0000313" key="3">
    <source>
        <dbReference type="EMBL" id="MXP14487.1"/>
    </source>
</evidence>
<accession>A0A6L7GF06</accession>
<keyword evidence="2" id="KW-0732">Signal</keyword>
<evidence type="ECO:0000256" key="2">
    <source>
        <dbReference type="SAM" id="SignalP"/>
    </source>
</evidence>
<evidence type="ECO:0000313" key="4">
    <source>
        <dbReference type="Proteomes" id="UP000473531"/>
    </source>
</evidence>
<gene>
    <name evidence="3" type="ORF">GRI44_06950</name>
</gene>
<feature type="region of interest" description="Disordered" evidence="1">
    <location>
        <begin position="23"/>
        <end position="54"/>
    </location>
</feature>
<evidence type="ECO:0000256" key="1">
    <source>
        <dbReference type="SAM" id="MobiDB-lite"/>
    </source>
</evidence>
<organism evidence="3 4">
    <name type="scientific">Allopontixanthobacter confluentis</name>
    <dbReference type="NCBI Taxonomy" id="1849021"/>
    <lineage>
        <taxon>Bacteria</taxon>
        <taxon>Pseudomonadati</taxon>
        <taxon>Pseudomonadota</taxon>
        <taxon>Alphaproteobacteria</taxon>
        <taxon>Sphingomonadales</taxon>
        <taxon>Erythrobacteraceae</taxon>
        <taxon>Allopontixanthobacter</taxon>
    </lineage>
</organism>
<dbReference type="EMBL" id="WTYU01000001">
    <property type="protein sequence ID" value="MXP14487.1"/>
    <property type="molecule type" value="Genomic_DNA"/>
</dbReference>
<dbReference type="OrthoDB" id="7629232at2"/>
<dbReference type="RefSeq" id="WP_160600640.1">
    <property type="nucleotide sequence ID" value="NZ_WTYU01000001.1"/>
</dbReference>
<dbReference type="AlphaFoldDB" id="A0A6L7GF06"/>
<dbReference type="Proteomes" id="UP000473531">
    <property type="component" value="Unassembled WGS sequence"/>
</dbReference>
<sequence>MKALRPLVALPCMLVACCVPPAPEPTPSPPVQRAPAQTPPPPPPPSAPPANWMDAAQTTGDWSWRQTSGGSQALFGAPGMAPVLVLQCSRAQSQVLVVRSGAATAPVPMRILTESQTKTVSAAPDNGGKSSLVAAISARDPILDAMAISKGRFAVETGGQSTIYVPSWPEVTRVIEDCR</sequence>
<protein>
    <recommendedName>
        <fullName evidence="5">Lipoprotein</fullName>
    </recommendedName>
</protein>
<proteinExistence type="predicted"/>
<feature type="compositionally biased region" description="Pro residues" evidence="1">
    <location>
        <begin position="23"/>
        <end position="48"/>
    </location>
</feature>
<evidence type="ECO:0008006" key="5">
    <source>
        <dbReference type="Google" id="ProtNLM"/>
    </source>
</evidence>
<feature type="chain" id="PRO_5026924825" description="Lipoprotein" evidence="2">
    <location>
        <begin position="22"/>
        <end position="179"/>
    </location>
</feature>
<dbReference type="PROSITE" id="PS51257">
    <property type="entry name" value="PROKAR_LIPOPROTEIN"/>
    <property type="match status" value="1"/>
</dbReference>
<name>A0A6L7GF06_9SPHN</name>
<keyword evidence="4" id="KW-1185">Reference proteome</keyword>
<feature type="signal peptide" evidence="2">
    <location>
        <begin position="1"/>
        <end position="21"/>
    </location>
</feature>